<keyword evidence="2" id="KW-1185">Reference proteome</keyword>
<gene>
    <name evidence="1" type="ORF">NHP190012_11580</name>
</gene>
<name>A0ABM7SMW4_9HELI</name>
<dbReference type="Proteomes" id="UP000826146">
    <property type="component" value="Chromosome"/>
</dbReference>
<sequence>MANSKYGINIEFKNLAPQPVKINNSKPIALIGDDTELRGVHVANNLEKALSLVKEGSILEALKDIEATGLESQFILSAFEKPHEHSEEHPALEAINVLKKVEQEHKIRPKFFLAVLTNL</sequence>
<accession>A0ABM7SMW4</accession>
<evidence type="ECO:0000313" key="1">
    <source>
        <dbReference type="EMBL" id="BCZ19516.1"/>
    </source>
</evidence>
<dbReference type="RefSeq" id="WP_221271301.1">
    <property type="nucleotide sequence ID" value="NZ_AP024819.1"/>
</dbReference>
<dbReference type="EMBL" id="AP024819">
    <property type="protein sequence ID" value="BCZ19516.1"/>
    <property type="molecule type" value="Genomic_DNA"/>
</dbReference>
<proteinExistence type="predicted"/>
<evidence type="ECO:0000313" key="2">
    <source>
        <dbReference type="Proteomes" id="UP000826146"/>
    </source>
</evidence>
<reference evidence="1 2" key="1">
    <citation type="submission" date="2021-07" db="EMBL/GenBank/DDBJ databases">
        <title>Novel Helicobacter sp. Isolated from a cat.</title>
        <authorList>
            <person name="Rimbara E."/>
            <person name="Suzuki M."/>
        </authorList>
    </citation>
    <scope>NUCLEOTIDE SEQUENCE [LARGE SCALE GENOMIC DNA]</scope>
    <source>
        <strain evidence="2">NHP19-012</strain>
    </source>
</reference>
<protein>
    <submittedName>
        <fullName evidence="1">Uncharacterized protein</fullName>
    </submittedName>
</protein>
<organism evidence="1 2">
    <name type="scientific">Helicobacter gastrofelis</name>
    <dbReference type="NCBI Taxonomy" id="2849642"/>
    <lineage>
        <taxon>Bacteria</taxon>
        <taxon>Pseudomonadati</taxon>
        <taxon>Campylobacterota</taxon>
        <taxon>Epsilonproteobacteria</taxon>
        <taxon>Campylobacterales</taxon>
        <taxon>Helicobacteraceae</taxon>
        <taxon>Helicobacter</taxon>
    </lineage>
</organism>